<gene>
    <name evidence="4" type="primary">pgaB</name>
    <name evidence="4" type="ORF">EBB59_09355</name>
</gene>
<dbReference type="InterPro" id="IPR051398">
    <property type="entry name" value="Polysacch_Deacetylase"/>
</dbReference>
<name>A0A3M2HSL8_9GAMM</name>
<dbReference type="PROSITE" id="PS51677">
    <property type="entry name" value="NODB"/>
    <property type="match status" value="1"/>
</dbReference>
<evidence type="ECO:0000256" key="1">
    <source>
        <dbReference type="ARBA" id="ARBA00022729"/>
    </source>
</evidence>
<feature type="signal peptide" evidence="2">
    <location>
        <begin position="1"/>
        <end position="22"/>
    </location>
</feature>
<dbReference type="InterPro" id="IPR002509">
    <property type="entry name" value="NODB_dom"/>
</dbReference>
<reference evidence="4 5" key="1">
    <citation type="submission" date="2018-10" db="EMBL/GenBank/DDBJ databases">
        <title>Proposal of Lysobacter pythonis sp. nov. isolated from royal pythons (Python regius).</title>
        <authorList>
            <person name="Hans-Juergen B."/>
            <person name="Huptas C."/>
            <person name="Sandra B."/>
            <person name="Igor L."/>
            <person name="Joachim S."/>
            <person name="Siegfried S."/>
            <person name="Mareike W."/>
            <person name="Peter K."/>
        </authorList>
    </citation>
    <scope>NUCLEOTIDE SEQUENCE [LARGE SCALE GENOMIC DNA]</scope>
    <source>
        <strain evidence="4 5">4284/11</strain>
    </source>
</reference>
<dbReference type="InterPro" id="IPR011330">
    <property type="entry name" value="Glyco_hydro/deAcase_b/a-brl"/>
</dbReference>
<dbReference type="PANTHER" id="PTHR34216">
    <property type="match status" value="1"/>
</dbReference>
<dbReference type="Pfam" id="PF01522">
    <property type="entry name" value="Polysacc_deac_1"/>
    <property type="match status" value="1"/>
</dbReference>
<dbReference type="GO" id="GO:0043708">
    <property type="term" value="P:cell adhesion involved in biofilm formation"/>
    <property type="evidence" value="ECO:0007669"/>
    <property type="project" value="InterPro"/>
</dbReference>
<accession>A0A3M2HSL8</accession>
<evidence type="ECO:0000313" key="5">
    <source>
        <dbReference type="Proteomes" id="UP000275012"/>
    </source>
</evidence>
<proteinExistence type="predicted"/>
<dbReference type="EMBL" id="RFLY01000013">
    <property type="protein sequence ID" value="RMH90823.1"/>
    <property type="molecule type" value="Genomic_DNA"/>
</dbReference>
<sequence>MKRWMIVIFLPCLLLLAGHAIARDSPPAGNEPLLVLSYHDIRDEVPPGDGDAYATSTQNFAAHLDWLAGHGYTAVSLSEVVAHVRDGTPLPTKPVLLSFDDGLRSLYTRAWPLLRAYNFPAMAAVVTRWLDMPAGQMVDYGPRPFGKEDFVTWEQVREMQSSGLMEIASHSHDLHHGVQANPQGNQTPAAITRIYNPKTHRYETEAEFRARLLDDLSTSARRIREETGQSPRALVWPYAAYNRIGNDIAGAAGMPVTFDLQESNPAKLTELHGLGRVLVVGNPTMPALANELRRDQALDTIRAMQVDLDNVYDRDPVQQARNLDALIERVSRIRPSHVFLQAFADPDGNGAADAVYFPNRHLPMRADLFSRVAWQLKTRAGVKVYAWLPVIAYQLPDRDWQARHQIAAGAEEIPRLDFTRPEVARTIRDIYEDLAVASYFEGVLFHDDAYLRDGELPQLRDGERTDALIDLTLQLRNAAERWRPKLKTVRNLYARTVLHPESEAWFAQRLDRFMQAYDYTALMAMPYMEGSRHPERWLLDLVAAVKREDPRLTHTIFELQTHDWRTRQPIPGNTLRAHARMLVAAGVRNLAWYPDDFIANQPRLEDARAAFSARAFPYKGP</sequence>
<dbReference type="Proteomes" id="UP000275012">
    <property type="component" value="Unassembled WGS sequence"/>
</dbReference>
<dbReference type="InterPro" id="IPR032772">
    <property type="entry name" value="PGA_deacetylase_PgaB_C"/>
</dbReference>
<protein>
    <submittedName>
        <fullName evidence="4">Poly-beta-1,6-N-acetyl-D-glucosamine N-deacetylase PgaB</fullName>
    </submittedName>
</protein>
<feature type="chain" id="PRO_5018181610" evidence="2">
    <location>
        <begin position="23"/>
        <end position="621"/>
    </location>
</feature>
<dbReference type="SUPFAM" id="SSF88713">
    <property type="entry name" value="Glycoside hydrolase/deacetylase"/>
    <property type="match status" value="1"/>
</dbReference>
<dbReference type="Gene3D" id="3.20.20.80">
    <property type="entry name" value="Glycosidases"/>
    <property type="match status" value="2"/>
</dbReference>
<keyword evidence="5" id="KW-1185">Reference proteome</keyword>
<evidence type="ECO:0000259" key="3">
    <source>
        <dbReference type="PROSITE" id="PS51677"/>
    </source>
</evidence>
<dbReference type="RefSeq" id="WP_122101898.1">
    <property type="nucleotide sequence ID" value="NZ_RFLY01000013.1"/>
</dbReference>
<dbReference type="InterPro" id="IPR023854">
    <property type="entry name" value="PGA_deacetylase_PgaB"/>
</dbReference>
<keyword evidence="1 2" id="KW-0732">Signal</keyword>
<dbReference type="NCBIfam" id="TIGR03938">
    <property type="entry name" value="deacetyl_PgaB"/>
    <property type="match status" value="1"/>
</dbReference>
<evidence type="ECO:0000313" key="4">
    <source>
        <dbReference type="EMBL" id="RMH90823.1"/>
    </source>
</evidence>
<dbReference type="PANTHER" id="PTHR34216:SF7">
    <property type="entry name" value="POLY-BETA-1,6-N-ACETYL-D-GLUCOSAMINE N-DEACETYLASE"/>
    <property type="match status" value="1"/>
</dbReference>
<dbReference type="Gene3D" id="3.20.20.370">
    <property type="entry name" value="Glycoside hydrolase/deacetylase"/>
    <property type="match status" value="1"/>
</dbReference>
<dbReference type="GO" id="GO:0016810">
    <property type="term" value="F:hydrolase activity, acting on carbon-nitrogen (but not peptide) bonds"/>
    <property type="evidence" value="ECO:0007669"/>
    <property type="project" value="InterPro"/>
</dbReference>
<feature type="domain" description="NodB homology" evidence="3">
    <location>
        <begin position="93"/>
        <end position="242"/>
    </location>
</feature>
<evidence type="ECO:0000256" key="2">
    <source>
        <dbReference type="SAM" id="SignalP"/>
    </source>
</evidence>
<dbReference type="AlphaFoldDB" id="A0A3M2HSL8"/>
<dbReference type="GO" id="GO:0005975">
    <property type="term" value="P:carbohydrate metabolic process"/>
    <property type="evidence" value="ECO:0007669"/>
    <property type="project" value="InterPro"/>
</dbReference>
<dbReference type="Pfam" id="PF14883">
    <property type="entry name" value="GHL13"/>
    <property type="match status" value="2"/>
</dbReference>
<comment type="caution">
    <text evidence="4">The sequence shown here is derived from an EMBL/GenBank/DDBJ whole genome shotgun (WGS) entry which is preliminary data.</text>
</comment>
<organism evidence="4 5">
    <name type="scientific">Solilutibacter pythonis</name>
    <dbReference type="NCBI Taxonomy" id="2483112"/>
    <lineage>
        <taxon>Bacteria</taxon>
        <taxon>Pseudomonadati</taxon>
        <taxon>Pseudomonadota</taxon>
        <taxon>Gammaproteobacteria</taxon>
        <taxon>Lysobacterales</taxon>
        <taxon>Lysobacteraceae</taxon>
        <taxon>Solilutibacter</taxon>
    </lineage>
</organism>
<dbReference type="OrthoDB" id="9814639at2"/>